<feature type="compositionally biased region" description="Low complexity" evidence="2">
    <location>
        <begin position="152"/>
        <end position="164"/>
    </location>
</feature>
<keyword evidence="3" id="KW-1133">Transmembrane helix</keyword>
<dbReference type="InterPro" id="IPR039672">
    <property type="entry name" value="MFS_2"/>
</dbReference>
<feature type="region of interest" description="Disordered" evidence="2">
    <location>
        <begin position="152"/>
        <end position="178"/>
    </location>
</feature>
<feature type="transmembrane region" description="Helical" evidence="3">
    <location>
        <begin position="206"/>
        <end position="231"/>
    </location>
</feature>
<dbReference type="AlphaFoldDB" id="A0A556QPJ6"/>
<feature type="transmembrane region" description="Helical" evidence="3">
    <location>
        <begin position="514"/>
        <end position="532"/>
    </location>
</feature>
<evidence type="ECO:0000313" key="5">
    <source>
        <dbReference type="Proteomes" id="UP000315648"/>
    </source>
</evidence>
<gene>
    <name evidence="4" type="ORF">FPL22_04275</name>
</gene>
<comment type="similarity">
    <text evidence="1">Belongs to the sodium:galactoside symporter (TC 2.A.2) family.</text>
</comment>
<proteinExistence type="inferred from homology"/>
<dbReference type="InterPro" id="IPR036259">
    <property type="entry name" value="MFS_trans_sf"/>
</dbReference>
<feature type="transmembrane region" description="Helical" evidence="3">
    <location>
        <begin position="466"/>
        <end position="494"/>
    </location>
</feature>
<dbReference type="Proteomes" id="UP000315648">
    <property type="component" value="Unassembled WGS sequence"/>
</dbReference>
<dbReference type="Gene3D" id="1.20.1250.20">
    <property type="entry name" value="MFS general substrate transporter like domains"/>
    <property type="match status" value="2"/>
</dbReference>
<evidence type="ECO:0000313" key="4">
    <source>
        <dbReference type="EMBL" id="TSJ78522.1"/>
    </source>
</evidence>
<name>A0A556QPJ6_9BACT</name>
<dbReference type="GO" id="GO:0005886">
    <property type="term" value="C:plasma membrane"/>
    <property type="evidence" value="ECO:0007669"/>
    <property type="project" value="TreeGrafter"/>
</dbReference>
<dbReference type="RefSeq" id="WP_144228863.1">
    <property type="nucleotide sequence ID" value="NZ_VMBG01000001.1"/>
</dbReference>
<keyword evidence="3" id="KW-0812">Transmembrane</keyword>
<feature type="transmembrane region" description="Helical" evidence="3">
    <location>
        <begin position="251"/>
        <end position="273"/>
    </location>
</feature>
<dbReference type="EMBL" id="VMBG01000001">
    <property type="protein sequence ID" value="TSJ78522.1"/>
    <property type="molecule type" value="Genomic_DNA"/>
</dbReference>
<dbReference type="Pfam" id="PF13347">
    <property type="entry name" value="MFS_2"/>
    <property type="match status" value="2"/>
</dbReference>
<evidence type="ECO:0000256" key="2">
    <source>
        <dbReference type="SAM" id="MobiDB-lite"/>
    </source>
</evidence>
<feature type="transmembrane region" description="Helical" evidence="3">
    <location>
        <begin position="279"/>
        <end position="298"/>
    </location>
</feature>
<comment type="caution">
    <text evidence="4">The sequence shown here is derived from an EMBL/GenBank/DDBJ whole genome shotgun (WGS) entry which is preliminary data.</text>
</comment>
<feature type="transmembrane region" description="Helical" evidence="3">
    <location>
        <begin position="333"/>
        <end position="359"/>
    </location>
</feature>
<dbReference type="OrthoDB" id="181905at2"/>
<evidence type="ECO:0000256" key="3">
    <source>
        <dbReference type="SAM" id="Phobius"/>
    </source>
</evidence>
<sequence length="562" mass="61272">MAVTLPMSTPAPVPAASSSLPEADASRKEIIYYSLGSLEGGLSGYFFNSLSTLMIVALGMNPVLLGLILAIRTFWDGFIDPFIAQMSDKTRTRWGRRRPYIFVGGFGRLALLVGIYLLFPQNGHIKSNAEFKSEQTTHQQAAQAAAAVPPAPPAAESSVAASVETPPPEAKPAAPAVKKPNPGMIESIRLGIVAFGSDENAYHRQVAIYLLVAGLLVATIGSLSDTAYYALGIELCPSYDGRTRVVTYRSIVQKAAALINPWILPFCFLPIFTNIIQGLTWYALACCVISGPLLWLMLKNSRERVVITNTKTGPSFFKSIWLTTRNVHFLKILFLYVFIGLTNGIFVQLGTFLTIYWVFQGDALAGTTLSGYASTLATVLAFIALPAVNWACRRLQKHRALRFALIWMSVGTALKWILVDPAYPYLQLILPFFFSIGISSVYTILPSLMADVTDIDELQTGARREGMFGAVMSFMTKLLGTLQPLIAGTVLVLAGFDVGLGAHQTAETIMNMRLMFSIVPAGLLLLALVALWRYPLTREYMVEVKAKLQARRALAAAASVTH</sequence>
<evidence type="ECO:0000256" key="1">
    <source>
        <dbReference type="ARBA" id="ARBA00009617"/>
    </source>
</evidence>
<feature type="compositionally biased region" description="Low complexity" evidence="2">
    <location>
        <begin position="8"/>
        <end position="20"/>
    </location>
</feature>
<dbReference type="PANTHER" id="PTHR11328:SF24">
    <property type="entry name" value="MAJOR FACILITATOR SUPERFAMILY (MFS) PROFILE DOMAIN-CONTAINING PROTEIN"/>
    <property type="match status" value="1"/>
</dbReference>
<feature type="transmembrane region" description="Helical" evidence="3">
    <location>
        <begin position="100"/>
        <end position="119"/>
    </location>
</feature>
<accession>A0A556QPJ6</accession>
<protein>
    <recommendedName>
        <fullName evidence="6">MFS transporter</fullName>
    </recommendedName>
</protein>
<feature type="transmembrane region" description="Helical" evidence="3">
    <location>
        <begin position="371"/>
        <end position="388"/>
    </location>
</feature>
<feature type="transmembrane region" description="Helical" evidence="3">
    <location>
        <begin position="53"/>
        <end position="79"/>
    </location>
</feature>
<reference evidence="4 5" key="1">
    <citation type="submission" date="2019-07" db="EMBL/GenBank/DDBJ databases">
        <title>Description of 53C-WASEF.</title>
        <authorList>
            <person name="Pitt A."/>
            <person name="Hahn M.W."/>
        </authorList>
    </citation>
    <scope>NUCLEOTIDE SEQUENCE [LARGE SCALE GENOMIC DNA]</scope>
    <source>
        <strain evidence="4 5">53C-WASEF</strain>
    </source>
</reference>
<keyword evidence="5" id="KW-1185">Reference proteome</keyword>
<evidence type="ECO:0008006" key="6">
    <source>
        <dbReference type="Google" id="ProtNLM"/>
    </source>
</evidence>
<dbReference type="SUPFAM" id="SSF103473">
    <property type="entry name" value="MFS general substrate transporter"/>
    <property type="match status" value="1"/>
</dbReference>
<feature type="transmembrane region" description="Helical" evidence="3">
    <location>
        <begin position="425"/>
        <end position="445"/>
    </location>
</feature>
<dbReference type="GO" id="GO:0008643">
    <property type="term" value="P:carbohydrate transport"/>
    <property type="evidence" value="ECO:0007669"/>
    <property type="project" value="InterPro"/>
</dbReference>
<feature type="transmembrane region" description="Helical" evidence="3">
    <location>
        <begin position="400"/>
        <end position="419"/>
    </location>
</feature>
<keyword evidence="3" id="KW-0472">Membrane</keyword>
<dbReference type="PANTHER" id="PTHR11328">
    <property type="entry name" value="MAJOR FACILITATOR SUPERFAMILY DOMAIN-CONTAINING PROTEIN"/>
    <property type="match status" value="1"/>
</dbReference>
<dbReference type="GO" id="GO:0015293">
    <property type="term" value="F:symporter activity"/>
    <property type="evidence" value="ECO:0007669"/>
    <property type="project" value="InterPro"/>
</dbReference>
<feature type="region of interest" description="Disordered" evidence="2">
    <location>
        <begin position="1"/>
        <end position="20"/>
    </location>
</feature>
<organism evidence="4 5">
    <name type="scientific">Rariglobus hedericola</name>
    <dbReference type="NCBI Taxonomy" id="2597822"/>
    <lineage>
        <taxon>Bacteria</taxon>
        <taxon>Pseudomonadati</taxon>
        <taxon>Verrucomicrobiota</taxon>
        <taxon>Opitutia</taxon>
        <taxon>Opitutales</taxon>
        <taxon>Opitutaceae</taxon>
        <taxon>Rariglobus</taxon>
    </lineage>
</organism>